<dbReference type="InterPro" id="IPR052162">
    <property type="entry name" value="Sensor_kinase/Photoreceptor"/>
</dbReference>
<dbReference type="OrthoDB" id="9766459at2"/>
<comment type="caution">
    <text evidence="10">The sequence shown here is derived from an EMBL/GenBank/DDBJ whole genome shotgun (WGS) entry which is preliminary data.</text>
</comment>
<dbReference type="PROSITE" id="PS50109">
    <property type="entry name" value="HIS_KIN"/>
    <property type="match status" value="1"/>
</dbReference>
<dbReference type="Pfam" id="PF02518">
    <property type="entry name" value="HATPase_c"/>
    <property type="match status" value="1"/>
</dbReference>
<dbReference type="Gene3D" id="3.30.565.10">
    <property type="entry name" value="Histidine kinase-like ATPase, C-terminal domain"/>
    <property type="match status" value="1"/>
</dbReference>
<dbReference type="SMART" id="SM00388">
    <property type="entry name" value="HisKA"/>
    <property type="match status" value="1"/>
</dbReference>
<feature type="coiled-coil region" evidence="6">
    <location>
        <begin position="325"/>
        <end position="352"/>
    </location>
</feature>
<dbReference type="InterPro" id="IPR036890">
    <property type="entry name" value="HATPase_C_sf"/>
</dbReference>
<dbReference type="Pfam" id="PF08448">
    <property type="entry name" value="PAS_4"/>
    <property type="match status" value="3"/>
</dbReference>
<dbReference type="SUPFAM" id="SSF55781">
    <property type="entry name" value="GAF domain-like"/>
    <property type="match status" value="1"/>
</dbReference>
<feature type="domain" description="PAC" evidence="9">
    <location>
        <begin position="696"/>
        <end position="748"/>
    </location>
</feature>
<dbReference type="AlphaFoldDB" id="A0A327X8V0"/>
<evidence type="ECO:0000256" key="4">
    <source>
        <dbReference type="ARBA" id="ARBA00022679"/>
    </source>
</evidence>
<dbReference type="SMART" id="SM00387">
    <property type="entry name" value="HATPase_c"/>
    <property type="match status" value="1"/>
</dbReference>
<dbReference type="SUPFAM" id="SSF47384">
    <property type="entry name" value="Homodimeric domain of signal transducing histidine kinase"/>
    <property type="match status" value="1"/>
</dbReference>
<dbReference type="InterPro" id="IPR013655">
    <property type="entry name" value="PAS_fold_3"/>
</dbReference>
<dbReference type="GO" id="GO:0000155">
    <property type="term" value="F:phosphorelay sensor kinase activity"/>
    <property type="evidence" value="ECO:0007669"/>
    <property type="project" value="InterPro"/>
</dbReference>
<evidence type="ECO:0000256" key="1">
    <source>
        <dbReference type="ARBA" id="ARBA00000085"/>
    </source>
</evidence>
<dbReference type="Gene3D" id="3.30.450.40">
    <property type="match status" value="1"/>
</dbReference>
<feature type="domain" description="Histidine kinase" evidence="7">
    <location>
        <begin position="784"/>
        <end position="1006"/>
    </location>
</feature>
<dbReference type="PANTHER" id="PTHR43304">
    <property type="entry name" value="PHYTOCHROME-LIKE PROTEIN CPH1"/>
    <property type="match status" value="1"/>
</dbReference>
<dbReference type="Pfam" id="PF08447">
    <property type="entry name" value="PAS_3"/>
    <property type="match status" value="1"/>
</dbReference>
<dbReference type="Pfam" id="PF00512">
    <property type="entry name" value="HisKA"/>
    <property type="match status" value="1"/>
</dbReference>
<feature type="coiled-coil region" evidence="6">
    <location>
        <begin position="736"/>
        <end position="770"/>
    </location>
</feature>
<dbReference type="InterPro" id="IPR005467">
    <property type="entry name" value="His_kinase_dom"/>
</dbReference>
<dbReference type="Gene3D" id="3.30.450.20">
    <property type="entry name" value="PAS domain"/>
    <property type="match status" value="4"/>
</dbReference>
<protein>
    <recommendedName>
        <fullName evidence="2">histidine kinase</fullName>
        <ecNumber evidence="2">2.7.13.3</ecNumber>
    </recommendedName>
</protein>
<dbReference type="InterPro" id="IPR000014">
    <property type="entry name" value="PAS"/>
</dbReference>
<dbReference type="Gene3D" id="2.10.70.100">
    <property type="match status" value="1"/>
</dbReference>
<keyword evidence="6" id="KW-0175">Coiled coil</keyword>
<evidence type="ECO:0000313" key="11">
    <source>
        <dbReference type="Proteomes" id="UP000248790"/>
    </source>
</evidence>
<evidence type="ECO:0000256" key="3">
    <source>
        <dbReference type="ARBA" id="ARBA00022553"/>
    </source>
</evidence>
<dbReference type="CDD" id="cd00082">
    <property type="entry name" value="HisKA"/>
    <property type="match status" value="1"/>
</dbReference>
<dbReference type="RefSeq" id="WP_111627850.1">
    <property type="nucleotide sequence ID" value="NZ_QLMC01000002.1"/>
</dbReference>
<feature type="domain" description="PAS" evidence="8">
    <location>
        <begin position="623"/>
        <end position="694"/>
    </location>
</feature>
<dbReference type="Proteomes" id="UP000248790">
    <property type="component" value="Unassembled WGS sequence"/>
</dbReference>
<dbReference type="InterPro" id="IPR003661">
    <property type="entry name" value="HisK_dim/P_dom"/>
</dbReference>
<keyword evidence="3" id="KW-0597">Phosphoprotein</keyword>
<sequence length="1006" mass="113997">MNIEDRTLPVFLSGGGEVGTLIRSYDWSATPLGPPEQWPQSLKTAVSIVLRSSYPMFIWWGPELVTIYNDAYVPLMGNKHPAFLGKPANELWSEIWETSLLPMKNRVFEQQESIYGQDLMLLLERKEFPEEAYFNFSYSPIIDESGQVGGLFCACHEETDRVLQQRRLQTLHELNRRLLLEKTVQTAGQVAVETLGTNVRDIPFAAFYLLDSTGEKARLVSQSGIVPGDHPFRETVSLTDDTADDFWKLPTVAKTRQPLIVEVVSKKRSGLAQSLTNQRPNCAYILPVQKTGPENPVGILIVGLSPYRDFDANYRNFLELTSTQMATALGAIEAYESELKRAKEVAEIDQKAQIQVIQSRQQAEEHIRSIIEQAPVGIAVLQGDRFVFEAANAAYLMLIDKSHHDVIGRTIQEVLPELQNQGIFELLDQVIQTGESFVGNELPVILNRFGKDENVYFNFVYQPLREANQSVSGIIVVAHEVTSLVKSRLDIERQFRDLVIKSPIAMSIFRGPEYIIEIANETLLKTLWKRELPDVQGKKLLDIFPELNDQQYPQLLARVLQTGVPHIEKEAFAYINSKEGLNKYYLDFEYSPLFETDGSVSGVMVTVSDVTEKVSARIQINEAEQRSRLAIEAAEMGTYDWDLVTHIFIHNDRLSTIFGLEPGQRHLQSAFRDVIHPDDKPIRAQAHQDMLTTGRLMYEVRLVWPDKSVHWVRVVGKIILDANQNPARLLGTAIDISQQVEARKNLEETAEELEKRVTERTLELQNMNRELIRTNHELEQFAYIASHDLQEPLRKIQTFTELLQDSLTDEQKTKILLQKVNSSAQRMSTLIRDVLNYSRLSRTDEQFVETDLSQILENIKTDFELLIEQNGALIIHPKLPVISAIPLQLSQLFSNLIGNSLKFSERAPIIQISSEILTPEVAKQHLNLSVAKAFIMLTFKDNGIGFEQQYAEQIFTIFHRLNGQKSYSGTGIGLALCKKIVENHKGFIVAQSAPGQGASFTIYLPV</sequence>
<dbReference type="InterPro" id="IPR036097">
    <property type="entry name" value="HisK_dim/P_sf"/>
</dbReference>
<comment type="catalytic activity">
    <reaction evidence="1">
        <text>ATP + protein L-histidine = ADP + protein N-phospho-L-histidine.</text>
        <dbReference type="EC" id="2.7.13.3"/>
    </reaction>
</comment>
<dbReference type="SUPFAM" id="SSF55874">
    <property type="entry name" value="ATPase domain of HSP90 chaperone/DNA topoisomerase II/histidine kinase"/>
    <property type="match status" value="1"/>
</dbReference>
<dbReference type="CDD" id="cd00130">
    <property type="entry name" value="PAS"/>
    <property type="match status" value="2"/>
</dbReference>
<dbReference type="InterPro" id="IPR001610">
    <property type="entry name" value="PAC"/>
</dbReference>
<evidence type="ECO:0000256" key="5">
    <source>
        <dbReference type="ARBA" id="ARBA00022777"/>
    </source>
</evidence>
<dbReference type="PROSITE" id="PS50113">
    <property type="entry name" value="PAC"/>
    <property type="match status" value="2"/>
</dbReference>
<dbReference type="NCBIfam" id="TIGR00229">
    <property type="entry name" value="sensory_box"/>
    <property type="match status" value="3"/>
</dbReference>
<evidence type="ECO:0000259" key="7">
    <source>
        <dbReference type="PROSITE" id="PS50109"/>
    </source>
</evidence>
<evidence type="ECO:0000256" key="6">
    <source>
        <dbReference type="SAM" id="Coils"/>
    </source>
</evidence>
<dbReference type="InterPro" id="IPR000700">
    <property type="entry name" value="PAS-assoc_C"/>
</dbReference>
<dbReference type="SMART" id="SM00091">
    <property type="entry name" value="PAS"/>
    <property type="match status" value="3"/>
</dbReference>
<reference evidence="10 11" key="1">
    <citation type="submission" date="2018-06" db="EMBL/GenBank/DDBJ databases">
        <title>Genomic Encyclopedia of Archaeal and Bacterial Type Strains, Phase II (KMG-II): from individual species to whole genera.</title>
        <authorList>
            <person name="Goeker M."/>
        </authorList>
    </citation>
    <scope>NUCLEOTIDE SEQUENCE [LARGE SCALE GENOMIC DNA]</scope>
    <source>
        <strain evidence="10 11">DSM 21851</strain>
    </source>
</reference>
<keyword evidence="11" id="KW-1185">Reference proteome</keyword>
<gene>
    <name evidence="10" type="ORF">LX87_01775</name>
</gene>
<dbReference type="InterPro" id="IPR013656">
    <property type="entry name" value="PAS_4"/>
</dbReference>
<keyword evidence="4" id="KW-0808">Transferase</keyword>
<dbReference type="Gene3D" id="1.10.287.130">
    <property type="match status" value="1"/>
</dbReference>
<dbReference type="SUPFAM" id="SSF55785">
    <property type="entry name" value="PYP-like sensor domain (PAS domain)"/>
    <property type="match status" value="4"/>
</dbReference>
<feature type="domain" description="PAC" evidence="9">
    <location>
        <begin position="568"/>
        <end position="622"/>
    </location>
</feature>
<dbReference type="PRINTS" id="PR00344">
    <property type="entry name" value="BCTRLSENSOR"/>
</dbReference>
<organism evidence="10 11">
    <name type="scientific">Larkinella arboricola</name>
    <dbReference type="NCBI Taxonomy" id="643671"/>
    <lineage>
        <taxon>Bacteria</taxon>
        <taxon>Pseudomonadati</taxon>
        <taxon>Bacteroidota</taxon>
        <taxon>Cytophagia</taxon>
        <taxon>Cytophagales</taxon>
        <taxon>Spirosomataceae</taxon>
        <taxon>Larkinella</taxon>
    </lineage>
</organism>
<name>A0A327X8V0_LARAB</name>
<dbReference type="EC" id="2.7.13.3" evidence="2"/>
<dbReference type="InterPro" id="IPR035965">
    <property type="entry name" value="PAS-like_dom_sf"/>
</dbReference>
<feature type="domain" description="PAS" evidence="8">
    <location>
        <begin position="363"/>
        <end position="434"/>
    </location>
</feature>
<dbReference type="InterPro" id="IPR029016">
    <property type="entry name" value="GAF-like_dom_sf"/>
</dbReference>
<dbReference type="EMBL" id="QLMC01000002">
    <property type="protein sequence ID" value="RAK00077.1"/>
    <property type="molecule type" value="Genomic_DNA"/>
</dbReference>
<evidence type="ECO:0000259" key="8">
    <source>
        <dbReference type="PROSITE" id="PS50112"/>
    </source>
</evidence>
<dbReference type="InterPro" id="IPR004358">
    <property type="entry name" value="Sig_transdc_His_kin-like_C"/>
</dbReference>
<dbReference type="InterPro" id="IPR003594">
    <property type="entry name" value="HATPase_dom"/>
</dbReference>
<keyword evidence="5" id="KW-0418">Kinase</keyword>
<proteinExistence type="predicted"/>
<dbReference type="SMART" id="SM00086">
    <property type="entry name" value="PAC"/>
    <property type="match status" value="2"/>
</dbReference>
<dbReference type="PROSITE" id="PS50112">
    <property type="entry name" value="PAS"/>
    <property type="match status" value="2"/>
</dbReference>
<dbReference type="PANTHER" id="PTHR43304:SF1">
    <property type="entry name" value="PAC DOMAIN-CONTAINING PROTEIN"/>
    <property type="match status" value="1"/>
</dbReference>
<evidence type="ECO:0000313" key="10">
    <source>
        <dbReference type="EMBL" id="RAK00077.1"/>
    </source>
</evidence>
<evidence type="ECO:0000259" key="9">
    <source>
        <dbReference type="PROSITE" id="PS50113"/>
    </source>
</evidence>
<evidence type="ECO:0000256" key="2">
    <source>
        <dbReference type="ARBA" id="ARBA00012438"/>
    </source>
</evidence>
<accession>A0A327X8V0</accession>